<reference evidence="1 2" key="1">
    <citation type="submission" date="2024-01" db="EMBL/GenBank/DDBJ databases">
        <title>The genomes of 5 underutilized Papilionoideae crops provide insights into root nodulation and disease resistanc.</title>
        <authorList>
            <person name="Jiang F."/>
        </authorList>
    </citation>
    <scope>NUCLEOTIDE SEQUENCE [LARGE SCALE GENOMIC DNA]</scope>
    <source>
        <strain evidence="1">JINMINGXINNONG_FW02</strain>
        <tissue evidence="1">Leaves</tissue>
    </source>
</reference>
<evidence type="ECO:0000313" key="1">
    <source>
        <dbReference type="EMBL" id="KAK7354977.1"/>
    </source>
</evidence>
<proteinExistence type="predicted"/>
<protein>
    <submittedName>
        <fullName evidence="1">Uncharacterized protein</fullName>
    </submittedName>
</protein>
<dbReference type="EMBL" id="JAYMYR010000006">
    <property type="protein sequence ID" value="KAK7354977.1"/>
    <property type="molecule type" value="Genomic_DNA"/>
</dbReference>
<accession>A0AAN9R0P8</accession>
<keyword evidence="2" id="KW-1185">Reference proteome</keyword>
<comment type="caution">
    <text evidence="1">The sequence shown here is derived from an EMBL/GenBank/DDBJ whole genome shotgun (WGS) entry which is preliminary data.</text>
</comment>
<sequence length="96" mass="10976">MHCTVSQTLQQEQFPEESNSLHEVMHPWGLSTLVRFGYENDLLNERKGLIAVNIVNRCNEVYMTLGNIEDQCNVPFFCGRAPEVVIHLLCSFILPP</sequence>
<gene>
    <name evidence="1" type="ORF">VNO80_14222</name>
</gene>
<dbReference type="Proteomes" id="UP001374584">
    <property type="component" value="Unassembled WGS sequence"/>
</dbReference>
<name>A0AAN9R0P8_PHACN</name>
<evidence type="ECO:0000313" key="2">
    <source>
        <dbReference type="Proteomes" id="UP001374584"/>
    </source>
</evidence>
<dbReference type="AlphaFoldDB" id="A0AAN9R0P8"/>
<organism evidence="1 2">
    <name type="scientific">Phaseolus coccineus</name>
    <name type="common">Scarlet runner bean</name>
    <name type="synonym">Phaseolus multiflorus</name>
    <dbReference type="NCBI Taxonomy" id="3886"/>
    <lineage>
        <taxon>Eukaryota</taxon>
        <taxon>Viridiplantae</taxon>
        <taxon>Streptophyta</taxon>
        <taxon>Embryophyta</taxon>
        <taxon>Tracheophyta</taxon>
        <taxon>Spermatophyta</taxon>
        <taxon>Magnoliopsida</taxon>
        <taxon>eudicotyledons</taxon>
        <taxon>Gunneridae</taxon>
        <taxon>Pentapetalae</taxon>
        <taxon>rosids</taxon>
        <taxon>fabids</taxon>
        <taxon>Fabales</taxon>
        <taxon>Fabaceae</taxon>
        <taxon>Papilionoideae</taxon>
        <taxon>50 kb inversion clade</taxon>
        <taxon>NPAAA clade</taxon>
        <taxon>indigoferoid/millettioid clade</taxon>
        <taxon>Phaseoleae</taxon>
        <taxon>Phaseolus</taxon>
    </lineage>
</organism>